<dbReference type="InterPro" id="IPR059100">
    <property type="entry name" value="TSP3_bac"/>
</dbReference>
<dbReference type="AlphaFoldDB" id="A0A1N6WC05"/>
<gene>
    <name evidence="8" type="ORF">SAMN05421647_11081</name>
</gene>
<dbReference type="Pfam" id="PF18884">
    <property type="entry name" value="TSP3_bac"/>
    <property type="match status" value="2"/>
</dbReference>
<name>A0A1N6WC05_9GAMM</name>
<evidence type="ECO:0000256" key="4">
    <source>
        <dbReference type="ARBA" id="ARBA00022837"/>
    </source>
</evidence>
<dbReference type="STRING" id="49186.SAMN05421647_11081"/>
<dbReference type="Proteomes" id="UP000186895">
    <property type="component" value="Unassembled WGS sequence"/>
</dbReference>
<comment type="subcellular location">
    <subcellularLocation>
        <location evidence="1">Secreted</location>
    </subcellularLocation>
</comment>
<dbReference type="EMBL" id="FTMN01000010">
    <property type="protein sequence ID" value="SIQ87657.1"/>
    <property type="molecule type" value="Genomic_DNA"/>
</dbReference>
<protein>
    <submittedName>
        <fullName evidence="8">FecR family protein</fullName>
    </submittedName>
</protein>
<dbReference type="InterPro" id="IPR006860">
    <property type="entry name" value="FecR"/>
</dbReference>
<evidence type="ECO:0000256" key="3">
    <source>
        <dbReference type="ARBA" id="ARBA00022729"/>
    </source>
</evidence>
<evidence type="ECO:0000259" key="7">
    <source>
        <dbReference type="Pfam" id="PF04773"/>
    </source>
</evidence>
<evidence type="ECO:0000313" key="8">
    <source>
        <dbReference type="EMBL" id="SIQ87657.1"/>
    </source>
</evidence>
<feature type="signal peptide" evidence="6">
    <location>
        <begin position="1"/>
        <end position="25"/>
    </location>
</feature>
<keyword evidence="2" id="KW-0964">Secreted</keyword>
<proteinExistence type="predicted"/>
<sequence>MRPRFRHFYLLLTLVTAILGLNAHASSTLVGTVVLATGDSWRLKTDGREPLTRQDKVFVGDHLVTVNGSMTLRMQDNAIVNLQPHSEMIIHAYRAAEAGREAAIRFELKQGKLRTRTGAIGEGAHHRYRLDTPFAALGIRGTDYTASLQNNELGVFVHSGAIRLSPFSQALGCIPGSLGACNTPESADLSEHDSAWLRLRPGDGIERISGIPDFVSTKANSPFFSGGMYDANGKLLTPTMTHEQVIEFVEQDNNLPEKSPQPDDPSEPPLADLEGLRDALLLDADGDTDNDGVSDQEELANNLNPWLADTDGDGLNDAEDPDPRKGGSHLFSVDNRSGTYSAEQMREYLRYTSMRVDAYDPVASHAIYNVQLTLRDSLKLNGWLDLQQKRLWGKTGSIETLLAARYWPEGLLWEALPDSLTALGAEEYDWLLALRQDNIDLWQLPLDRHSIWFTPGETLDFAGTQTFDTSWVQPLGNPAGHGKQASISGFKADANGRFQMLINTGGSNYTLRGAVGESGVLFAENDYLSLKGHWQGNTLIILISENKSSQQWMFGLQHSGVDDRPLLAQWQSRETSEGVSWGHWADFAELDSDKISFLSSDNPNIAFNRHYALETPGAQDLPTSGRVQFNLNDSSAVYSSKDGLRPAEVINPMLLVDFDQKKFVSKFDVSAPGLDDAVSIQGAGQFDENGLMQSDDALSNAQLEGGFGPNGDSASLLFERELGDDSHVSGITHWN</sequence>
<evidence type="ECO:0000256" key="5">
    <source>
        <dbReference type="SAM" id="MobiDB-lite"/>
    </source>
</evidence>
<organism evidence="8 9">
    <name type="scientific">Marinobacterium stanieri</name>
    <dbReference type="NCBI Taxonomy" id="49186"/>
    <lineage>
        <taxon>Bacteria</taxon>
        <taxon>Pseudomonadati</taxon>
        <taxon>Pseudomonadota</taxon>
        <taxon>Gammaproteobacteria</taxon>
        <taxon>Oceanospirillales</taxon>
        <taxon>Oceanospirillaceae</taxon>
        <taxon>Marinobacterium</taxon>
    </lineage>
</organism>
<keyword evidence="4" id="KW-0106">Calcium</keyword>
<evidence type="ECO:0000313" key="9">
    <source>
        <dbReference type="Proteomes" id="UP000186895"/>
    </source>
</evidence>
<dbReference type="RefSeq" id="WP_076465281.1">
    <property type="nucleotide sequence ID" value="NZ_FTMN01000010.1"/>
</dbReference>
<feature type="compositionally biased region" description="Acidic residues" evidence="5">
    <location>
        <begin position="310"/>
        <end position="320"/>
    </location>
</feature>
<feature type="domain" description="FecR protein" evidence="7">
    <location>
        <begin position="65"/>
        <end position="162"/>
    </location>
</feature>
<keyword evidence="9" id="KW-1185">Reference proteome</keyword>
<keyword evidence="3 6" id="KW-0732">Signal</keyword>
<evidence type="ECO:0000256" key="6">
    <source>
        <dbReference type="SAM" id="SignalP"/>
    </source>
</evidence>
<feature type="chain" id="PRO_5012026239" evidence="6">
    <location>
        <begin position="26"/>
        <end position="735"/>
    </location>
</feature>
<accession>A0A1N6WC05</accession>
<dbReference type="PANTHER" id="PTHR38731">
    <property type="entry name" value="LIPL45-RELATED LIPOPROTEIN-RELATED"/>
    <property type="match status" value="1"/>
</dbReference>
<evidence type="ECO:0000256" key="1">
    <source>
        <dbReference type="ARBA" id="ARBA00004613"/>
    </source>
</evidence>
<dbReference type="Pfam" id="PF04773">
    <property type="entry name" value="FecR"/>
    <property type="match status" value="1"/>
</dbReference>
<reference evidence="8 9" key="1">
    <citation type="submission" date="2017-01" db="EMBL/GenBank/DDBJ databases">
        <authorList>
            <person name="Mah S.A."/>
            <person name="Swanson W.J."/>
            <person name="Moy G.W."/>
            <person name="Vacquier V.D."/>
        </authorList>
    </citation>
    <scope>NUCLEOTIDE SEQUENCE [LARGE SCALE GENOMIC DNA]</scope>
    <source>
        <strain evidence="8 9">DSM 7027</strain>
    </source>
</reference>
<evidence type="ECO:0000256" key="2">
    <source>
        <dbReference type="ARBA" id="ARBA00022525"/>
    </source>
</evidence>
<feature type="region of interest" description="Disordered" evidence="5">
    <location>
        <begin position="304"/>
        <end position="335"/>
    </location>
</feature>